<name>X0UI31_9ZZZZ</name>
<dbReference type="EC" id="1.15.1.1" evidence="2"/>
<dbReference type="PRINTS" id="PR01703">
    <property type="entry name" value="MNSODISMTASE"/>
</dbReference>
<reference evidence="7" key="1">
    <citation type="journal article" date="2014" name="Front. Microbiol.">
        <title>High frequency of phylogenetically diverse reductive dehalogenase-homologous genes in deep subseafloor sedimentary metagenomes.</title>
        <authorList>
            <person name="Kawai M."/>
            <person name="Futagami T."/>
            <person name="Toyoda A."/>
            <person name="Takaki Y."/>
            <person name="Nishi S."/>
            <person name="Hori S."/>
            <person name="Arai W."/>
            <person name="Tsubouchi T."/>
            <person name="Morono Y."/>
            <person name="Uchiyama I."/>
            <person name="Ito T."/>
            <person name="Fujiyama A."/>
            <person name="Inagaki F."/>
            <person name="Takami H."/>
        </authorList>
    </citation>
    <scope>NUCLEOTIDE SEQUENCE</scope>
    <source>
        <strain evidence="7">Expedition CK06-06</strain>
    </source>
</reference>
<dbReference type="FunFam" id="1.10.287.990:FF:000001">
    <property type="entry name" value="Superoxide dismutase"/>
    <property type="match status" value="1"/>
</dbReference>
<dbReference type="Pfam" id="PF00081">
    <property type="entry name" value="Sod_Fe_N"/>
    <property type="match status" value="1"/>
</dbReference>
<dbReference type="InterPro" id="IPR050265">
    <property type="entry name" value="Fe/Mn_Superoxide_Dismutase"/>
</dbReference>
<evidence type="ECO:0000256" key="1">
    <source>
        <dbReference type="ARBA" id="ARBA00008714"/>
    </source>
</evidence>
<dbReference type="InterPro" id="IPR036324">
    <property type="entry name" value="Mn/Fe_SOD_N_sf"/>
</dbReference>
<proteinExistence type="inferred from homology"/>
<evidence type="ECO:0000259" key="6">
    <source>
        <dbReference type="Pfam" id="PF02777"/>
    </source>
</evidence>
<dbReference type="Gene3D" id="3.55.40.20">
    <property type="entry name" value="Iron/manganese superoxide dismutase, C-terminal domain"/>
    <property type="match status" value="1"/>
</dbReference>
<comment type="caution">
    <text evidence="7">The sequence shown here is derived from an EMBL/GenBank/DDBJ whole genome shotgun (WGS) entry which is preliminary data.</text>
</comment>
<dbReference type="GO" id="GO:0004784">
    <property type="term" value="F:superoxide dismutase activity"/>
    <property type="evidence" value="ECO:0007669"/>
    <property type="project" value="UniProtKB-EC"/>
</dbReference>
<feature type="domain" description="Manganese/iron superoxide dismutase C-terminal" evidence="6">
    <location>
        <begin position="126"/>
        <end position="228"/>
    </location>
</feature>
<sequence>MEALSRRDWVKLVGSGAVGAAAVALPAACGAQERGGAREYTLPDLPYAVDGLEPHLSSEILTIHHDKHHAGYVRGLNAALNELQSARERGDFGAIQSLSRAVAFHGSGHVLHTLYFSNLHPKPAKPSGALLRAIEAQFGGLEAMVGQLTAATNKVAGSGWGMLAYEPLGERLLVLQIEKHENQMLCGAVPLLVIDVWEHAYYLKYQNKRADYVKAIMNVIHWDEVARRLAQAQKL</sequence>
<dbReference type="InterPro" id="IPR019831">
    <property type="entry name" value="Mn/Fe_SOD_N"/>
</dbReference>
<dbReference type="InterPro" id="IPR006311">
    <property type="entry name" value="TAT_signal"/>
</dbReference>
<comment type="similarity">
    <text evidence="1">Belongs to the iron/manganese superoxide dismutase family.</text>
</comment>
<evidence type="ECO:0000256" key="2">
    <source>
        <dbReference type="ARBA" id="ARBA00012682"/>
    </source>
</evidence>
<dbReference type="InterPro" id="IPR036314">
    <property type="entry name" value="SOD_C_sf"/>
</dbReference>
<dbReference type="AlphaFoldDB" id="X0UI31"/>
<dbReference type="PIRSF" id="PIRSF000349">
    <property type="entry name" value="SODismutase"/>
    <property type="match status" value="1"/>
</dbReference>
<keyword evidence="3" id="KW-0479">Metal-binding</keyword>
<dbReference type="PANTHER" id="PTHR11404:SF6">
    <property type="entry name" value="SUPEROXIDE DISMUTASE [MN], MITOCHONDRIAL"/>
    <property type="match status" value="1"/>
</dbReference>
<dbReference type="EMBL" id="BARS01029503">
    <property type="protein sequence ID" value="GAG05265.1"/>
    <property type="molecule type" value="Genomic_DNA"/>
</dbReference>
<dbReference type="InterPro" id="IPR019833">
    <property type="entry name" value="Mn/Fe_SOD_BS"/>
</dbReference>
<protein>
    <recommendedName>
        <fullName evidence="2">superoxide dismutase</fullName>
        <ecNumber evidence="2">1.15.1.1</ecNumber>
    </recommendedName>
</protein>
<dbReference type="SUPFAM" id="SSF46609">
    <property type="entry name" value="Fe,Mn superoxide dismutase (SOD), N-terminal domain"/>
    <property type="match status" value="1"/>
</dbReference>
<dbReference type="InterPro" id="IPR019832">
    <property type="entry name" value="Mn/Fe_SOD_C"/>
</dbReference>
<evidence type="ECO:0000256" key="4">
    <source>
        <dbReference type="ARBA" id="ARBA00023002"/>
    </source>
</evidence>
<dbReference type="InterPro" id="IPR001189">
    <property type="entry name" value="Mn/Fe_SOD"/>
</dbReference>
<dbReference type="PROSITE" id="PS00088">
    <property type="entry name" value="SOD_MN"/>
    <property type="match status" value="1"/>
</dbReference>
<keyword evidence="4" id="KW-0560">Oxidoreductase</keyword>
<gene>
    <name evidence="7" type="ORF">S01H1_46106</name>
</gene>
<evidence type="ECO:0000313" key="7">
    <source>
        <dbReference type="EMBL" id="GAG05265.1"/>
    </source>
</evidence>
<dbReference type="PANTHER" id="PTHR11404">
    <property type="entry name" value="SUPEROXIDE DISMUTASE 2"/>
    <property type="match status" value="1"/>
</dbReference>
<feature type="domain" description="Manganese/iron superoxide dismutase N-terminal" evidence="5">
    <location>
        <begin position="39"/>
        <end position="119"/>
    </location>
</feature>
<accession>X0UI31</accession>
<dbReference type="FunFam" id="3.55.40.20:FF:000004">
    <property type="entry name" value="Superoxide dismutase [Fe]"/>
    <property type="match status" value="1"/>
</dbReference>
<dbReference type="GO" id="GO:0046872">
    <property type="term" value="F:metal ion binding"/>
    <property type="evidence" value="ECO:0007669"/>
    <property type="project" value="UniProtKB-KW"/>
</dbReference>
<dbReference type="Pfam" id="PF02777">
    <property type="entry name" value="Sod_Fe_C"/>
    <property type="match status" value="1"/>
</dbReference>
<dbReference type="Gene3D" id="1.10.287.990">
    <property type="entry name" value="Fe,Mn superoxide dismutase (SOD) domain"/>
    <property type="match status" value="1"/>
</dbReference>
<dbReference type="PROSITE" id="PS51318">
    <property type="entry name" value="TAT"/>
    <property type="match status" value="1"/>
</dbReference>
<dbReference type="SUPFAM" id="SSF54719">
    <property type="entry name" value="Fe,Mn superoxide dismutase (SOD), C-terminal domain"/>
    <property type="match status" value="1"/>
</dbReference>
<evidence type="ECO:0000259" key="5">
    <source>
        <dbReference type="Pfam" id="PF00081"/>
    </source>
</evidence>
<organism evidence="7">
    <name type="scientific">marine sediment metagenome</name>
    <dbReference type="NCBI Taxonomy" id="412755"/>
    <lineage>
        <taxon>unclassified sequences</taxon>
        <taxon>metagenomes</taxon>
        <taxon>ecological metagenomes</taxon>
    </lineage>
</organism>
<evidence type="ECO:0000256" key="3">
    <source>
        <dbReference type="ARBA" id="ARBA00022723"/>
    </source>
</evidence>